<dbReference type="OrthoDB" id="9799482at2"/>
<protein>
    <submittedName>
        <fullName evidence="5">DNA-binding LacI/PurR family transcriptional regulator</fullName>
    </submittedName>
</protein>
<keyword evidence="2 5" id="KW-0238">DNA-binding</keyword>
<dbReference type="Proteomes" id="UP000256977">
    <property type="component" value="Unassembled WGS sequence"/>
</dbReference>
<dbReference type="PRINTS" id="PR00035">
    <property type="entry name" value="HTHGNTR"/>
</dbReference>
<evidence type="ECO:0000313" key="5">
    <source>
        <dbReference type="EMBL" id="RED66438.1"/>
    </source>
</evidence>
<dbReference type="InterPro" id="IPR000524">
    <property type="entry name" value="Tscrpt_reg_HTH_GntR"/>
</dbReference>
<evidence type="ECO:0000256" key="2">
    <source>
        <dbReference type="ARBA" id="ARBA00023125"/>
    </source>
</evidence>
<dbReference type="CDD" id="cd07377">
    <property type="entry name" value="WHTH_GntR"/>
    <property type="match status" value="1"/>
</dbReference>
<dbReference type="SMART" id="SM00345">
    <property type="entry name" value="HTH_GNTR"/>
    <property type="match status" value="1"/>
</dbReference>
<keyword evidence="6" id="KW-1185">Reference proteome</keyword>
<dbReference type="RefSeq" id="WP_116062673.1">
    <property type="nucleotide sequence ID" value="NZ_QRDZ01000018.1"/>
</dbReference>
<dbReference type="CDD" id="cd06267">
    <property type="entry name" value="PBP1_LacI_sugar_binding-like"/>
    <property type="match status" value="1"/>
</dbReference>
<dbReference type="InterPro" id="IPR036388">
    <property type="entry name" value="WH-like_DNA-bd_sf"/>
</dbReference>
<sequence length="380" mass="42536">MREKLTKGPVVLYEQMRVKILELIREQGLKPHDPVPSETELARMYGVSSRTSKEALLQLAREGVVYRMPRRGTFLAKLPEEGGTERERSPLRIADRPTVGVLLPDPDEYVGRVLQALTEGLAERGFEMLIRFTSGEPEKEDKMAEELVQRYGVAGLIVYPGRHDTLNEVLLRLHTQGFPVVVVDRAFREISIPSVYHDHFHGSLEMTAYLIGRGHRRIGYVSEPFRGLMSREDRFNGYTQAFLDASLSLDLSLVHQLGDTHTQSEEEGKRLAAYLGANRDMTAVVCSNDYVALSVMQVAYRLGMSVPNDLSIVGFTDFAFSELLPVPLTTVEKTALELGFAAAQMLAELIADPSSRRPPLVIPTRLRERDSVRAIGDSNI</sequence>
<evidence type="ECO:0000256" key="1">
    <source>
        <dbReference type="ARBA" id="ARBA00023015"/>
    </source>
</evidence>
<keyword evidence="3" id="KW-0804">Transcription</keyword>
<comment type="caution">
    <text evidence="5">The sequence shown here is derived from an EMBL/GenBank/DDBJ whole genome shotgun (WGS) entry which is preliminary data.</text>
</comment>
<dbReference type="InterPro" id="IPR036390">
    <property type="entry name" value="WH_DNA-bd_sf"/>
</dbReference>
<dbReference type="SUPFAM" id="SSF53822">
    <property type="entry name" value="Periplasmic binding protein-like I"/>
    <property type="match status" value="1"/>
</dbReference>
<name>A0A3D9IXA3_9BACL</name>
<organism evidence="5 6">
    <name type="scientific">Cohnella phaseoli</name>
    <dbReference type="NCBI Taxonomy" id="456490"/>
    <lineage>
        <taxon>Bacteria</taxon>
        <taxon>Bacillati</taxon>
        <taxon>Bacillota</taxon>
        <taxon>Bacilli</taxon>
        <taxon>Bacillales</taxon>
        <taxon>Paenibacillaceae</taxon>
        <taxon>Cohnella</taxon>
    </lineage>
</organism>
<evidence type="ECO:0000259" key="4">
    <source>
        <dbReference type="PROSITE" id="PS50949"/>
    </source>
</evidence>
<evidence type="ECO:0000313" key="6">
    <source>
        <dbReference type="Proteomes" id="UP000256977"/>
    </source>
</evidence>
<dbReference type="InterPro" id="IPR046335">
    <property type="entry name" value="LacI/GalR-like_sensor"/>
</dbReference>
<accession>A0A3D9IXA3</accession>
<evidence type="ECO:0000256" key="3">
    <source>
        <dbReference type="ARBA" id="ARBA00023163"/>
    </source>
</evidence>
<dbReference type="PROSITE" id="PS50949">
    <property type="entry name" value="HTH_GNTR"/>
    <property type="match status" value="1"/>
</dbReference>
<dbReference type="Pfam" id="PF00392">
    <property type="entry name" value="GntR"/>
    <property type="match status" value="1"/>
</dbReference>
<dbReference type="InterPro" id="IPR028082">
    <property type="entry name" value="Peripla_BP_I"/>
</dbReference>
<dbReference type="SUPFAM" id="SSF46785">
    <property type="entry name" value="Winged helix' DNA-binding domain"/>
    <property type="match status" value="1"/>
</dbReference>
<dbReference type="GO" id="GO:0000976">
    <property type="term" value="F:transcription cis-regulatory region binding"/>
    <property type="evidence" value="ECO:0007669"/>
    <property type="project" value="TreeGrafter"/>
</dbReference>
<gene>
    <name evidence="5" type="ORF">DFP98_11859</name>
</gene>
<dbReference type="Gene3D" id="3.40.50.2300">
    <property type="match status" value="2"/>
</dbReference>
<dbReference type="Gene3D" id="1.10.10.10">
    <property type="entry name" value="Winged helix-like DNA-binding domain superfamily/Winged helix DNA-binding domain"/>
    <property type="match status" value="1"/>
</dbReference>
<reference evidence="5 6" key="1">
    <citation type="submission" date="2018-07" db="EMBL/GenBank/DDBJ databases">
        <title>Genomic Encyclopedia of Type Strains, Phase III (KMG-III): the genomes of soil and plant-associated and newly described type strains.</title>
        <authorList>
            <person name="Whitman W."/>
        </authorList>
    </citation>
    <scope>NUCLEOTIDE SEQUENCE [LARGE SCALE GENOMIC DNA]</scope>
    <source>
        <strain evidence="5 6">CECT 7287</strain>
    </source>
</reference>
<dbReference type="Pfam" id="PF13377">
    <property type="entry name" value="Peripla_BP_3"/>
    <property type="match status" value="1"/>
</dbReference>
<dbReference type="AlphaFoldDB" id="A0A3D9IXA3"/>
<dbReference type="PANTHER" id="PTHR30146">
    <property type="entry name" value="LACI-RELATED TRANSCRIPTIONAL REPRESSOR"/>
    <property type="match status" value="1"/>
</dbReference>
<dbReference type="PANTHER" id="PTHR30146:SF109">
    <property type="entry name" value="HTH-TYPE TRANSCRIPTIONAL REGULATOR GALS"/>
    <property type="match status" value="1"/>
</dbReference>
<proteinExistence type="predicted"/>
<dbReference type="GO" id="GO:0003700">
    <property type="term" value="F:DNA-binding transcription factor activity"/>
    <property type="evidence" value="ECO:0007669"/>
    <property type="project" value="InterPro"/>
</dbReference>
<feature type="domain" description="HTH gntR-type" evidence="4">
    <location>
        <begin position="10"/>
        <end position="78"/>
    </location>
</feature>
<keyword evidence="1" id="KW-0805">Transcription regulation</keyword>
<dbReference type="EMBL" id="QRDZ01000018">
    <property type="protein sequence ID" value="RED66438.1"/>
    <property type="molecule type" value="Genomic_DNA"/>
</dbReference>